<dbReference type="GO" id="GO:0003700">
    <property type="term" value="F:DNA-binding transcription factor activity"/>
    <property type="evidence" value="ECO:0007669"/>
    <property type="project" value="InterPro"/>
</dbReference>
<dbReference type="InterPro" id="IPR009061">
    <property type="entry name" value="DNA-bd_dom_put_sf"/>
</dbReference>
<dbReference type="EMBL" id="CAEZZU010000010">
    <property type="protein sequence ID" value="CAB4769063.1"/>
    <property type="molecule type" value="Genomic_DNA"/>
</dbReference>
<accession>A0A6J6VDL6</accession>
<name>A0A6J6VDL6_9ZZZZ</name>
<dbReference type="Gene3D" id="1.10.1660.10">
    <property type="match status" value="1"/>
</dbReference>
<evidence type="ECO:0000256" key="1">
    <source>
        <dbReference type="ARBA" id="ARBA00023125"/>
    </source>
</evidence>
<dbReference type="SMART" id="SM00422">
    <property type="entry name" value="HTH_MERR"/>
    <property type="match status" value="1"/>
</dbReference>
<protein>
    <submittedName>
        <fullName evidence="3">Unannotated protein</fullName>
    </submittedName>
</protein>
<evidence type="ECO:0000313" key="3">
    <source>
        <dbReference type="EMBL" id="CAB4769063.1"/>
    </source>
</evidence>
<reference evidence="3" key="1">
    <citation type="submission" date="2020-05" db="EMBL/GenBank/DDBJ databases">
        <authorList>
            <person name="Chiriac C."/>
            <person name="Salcher M."/>
            <person name="Ghai R."/>
            <person name="Kavagutti S V."/>
        </authorList>
    </citation>
    <scope>NUCLEOTIDE SEQUENCE</scope>
</reference>
<dbReference type="SUPFAM" id="SSF46955">
    <property type="entry name" value="Putative DNA-binding domain"/>
    <property type="match status" value="1"/>
</dbReference>
<sequence>MAIPSEKSNALSNSRVEQGVLGDSEWEEVGYRGPQVCAIVGITYRQLDYWARTELLRPSLSDAQGSGSKRRYSYLDLVALKVIKNLLDAGVSLKTARKAIDYLRDHLGEDLATASLVIDENKSVLARNGEDIFDLVRHGQGVLNIVPLGSVVRQIDAGITELHPIDLVAPVEESDAAQIEPQAGLGS</sequence>
<dbReference type="GO" id="GO:0003677">
    <property type="term" value="F:DNA binding"/>
    <property type="evidence" value="ECO:0007669"/>
    <property type="project" value="UniProtKB-KW"/>
</dbReference>
<evidence type="ECO:0000259" key="2">
    <source>
        <dbReference type="PROSITE" id="PS50937"/>
    </source>
</evidence>
<dbReference type="PROSITE" id="PS50937">
    <property type="entry name" value="HTH_MERR_2"/>
    <property type="match status" value="1"/>
</dbReference>
<gene>
    <name evidence="3" type="ORF">UFOPK2925_00167</name>
</gene>
<dbReference type="AlphaFoldDB" id="A0A6J6VDL6"/>
<proteinExistence type="predicted"/>
<dbReference type="Pfam" id="PF13411">
    <property type="entry name" value="MerR_1"/>
    <property type="match status" value="1"/>
</dbReference>
<dbReference type="InterPro" id="IPR000551">
    <property type="entry name" value="MerR-type_HTH_dom"/>
</dbReference>
<organism evidence="3">
    <name type="scientific">freshwater metagenome</name>
    <dbReference type="NCBI Taxonomy" id="449393"/>
    <lineage>
        <taxon>unclassified sequences</taxon>
        <taxon>metagenomes</taxon>
        <taxon>ecological metagenomes</taxon>
    </lineage>
</organism>
<dbReference type="PANTHER" id="PTHR30204">
    <property type="entry name" value="REDOX-CYCLING DRUG-SENSING TRANSCRIPTIONAL ACTIVATOR SOXR"/>
    <property type="match status" value="1"/>
</dbReference>
<dbReference type="PANTHER" id="PTHR30204:SF3">
    <property type="entry name" value="HTH MERR-TYPE DOMAIN-CONTAINING PROTEIN"/>
    <property type="match status" value="1"/>
</dbReference>
<feature type="domain" description="HTH merR-type" evidence="2">
    <location>
        <begin position="67"/>
        <end position="102"/>
    </location>
</feature>
<keyword evidence="1" id="KW-0238">DNA-binding</keyword>
<dbReference type="InterPro" id="IPR047057">
    <property type="entry name" value="MerR_fam"/>
</dbReference>